<dbReference type="EMBL" id="WIGM01000022">
    <property type="protein sequence ID" value="KAF6844209.1"/>
    <property type="molecule type" value="Genomic_DNA"/>
</dbReference>
<feature type="compositionally biased region" description="Low complexity" evidence="1">
    <location>
        <begin position="180"/>
        <end position="193"/>
    </location>
</feature>
<evidence type="ECO:0000313" key="3">
    <source>
        <dbReference type="Proteomes" id="UP000639643"/>
    </source>
</evidence>
<feature type="compositionally biased region" description="Polar residues" evidence="1">
    <location>
        <begin position="206"/>
        <end position="216"/>
    </location>
</feature>
<reference evidence="2" key="1">
    <citation type="journal article" date="2020" name="Phytopathology">
        <title>Genome Sequence Resources of Colletotrichum truncatum, C. plurivorum, C. musicola, and C. sojae: Four Species Pathogenic to Soybean (Glycine max).</title>
        <authorList>
            <person name="Rogerio F."/>
            <person name="Boufleur T.R."/>
            <person name="Ciampi-Guillardi M."/>
            <person name="Sukno S.A."/>
            <person name="Thon M.R."/>
            <person name="Massola Junior N.S."/>
            <person name="Baroncelli R."/>
        </authorList>
    </citation>
    <scope>NUCLEOTIDE SEQUENCE</scope>
    <source>
        <strain evidence="2">LFN0074</strain>
    </source>
</reference>
<evidence type="ECO:0000256" key="1">
    <source>
        <dbReference type="SAM" id="MobiDB-lite"/>
    </source>
</evidence>
<proteinExistence type="predicted"/>
<dbReference type="Proteomes" id="UP000639643">
    <property type="component" value="Unassembled WGS sequence"/>
</dbReference>
<protein>
    <submittedName>
        <fullName evidence="2">Uncharacterized protein</fullName>
    </submittedName>
</protein>
<keyword evidence="3" id="KW-1185">Reference proteome</keyword>
<gene>
    <name evidence="2" type="ORF">CMUS01_01359</name>
</gene>
<name>A0A8H6NXF1_9PEZI</name>
<feature type="region of interest" description="Disordered" evidence="1">
    <location>
        <begin position="175"/>
        <end position="257"/>
    </location>
</feature>
<comment type="caution">
    <text evidence="2">The sequence shown here is derived from an EMBL/GenBank/DDBJ whole genome shotgun (WGS) entry which is preliminary data.</text>
</comment>
<feature type="compositionally biased region" description="Low complexity" evidence="1">
    <location>
        <begin position="95"/>
        <end position="106"/>
    </location>
</feature>
<dbReference type="AlphaFoldDB" id="A0A8H6NXF1"/>
<accession>A0A8H6NXF1</accession>
<feature type="region of interest" description="Disordered" evidence="1">
    <location>
        <begin position="78"/>
        <end position="107"/>
    </location>
</feature>
<evidence type="ECO:0000313" key="2">
    <source>
        <dbReference type="EMBL" id="KAF6844209.1"/>
    </source>
</evidence>
<organism evidence="2 3">
    <name type="scientific">Colletotrichum musicola</name>
    <dbReference type="NCBI Taxonomy" id="2175873"/>
    <lineage>
        <taxon>Eukaryota</taxon>
        <taxon>Fungi</taxon>
        <taxon>Dikarya</taxon>
        <taxon>Ascomycota</taxon>
        <taxon>Pezizomycotina</taxon>
        <taxon>Sordariomycetes</taxon>
        <taxon>Hypocreomycetidae</taxon>
        <taxon>Glomerellales</taxon>
        <taxon>Glomerellaceae</taxon>
        <taxon>Colletotrichum</taxon>
        <taxon>Colletotrichum orchidearum species complex</taxon>
    </lineage>
</organism>
<sequence>MDPGVDAWWARFLPDLATPPAAVFYVTNSKQWLQRRDATTFWPLKSNGHEDVGRCLTGGQPARVPVIFNVLPSAFPPVADRRPSPPTQSTCASGAQSSNARRLQAQRARRPGFVVVVGGYAHRFQLHNTNHCPPNASQKARLCFPTMPKPACFLGSIYWPLPKLSNCALELQQTTRDAAARSSSSAQEPNPTSSKPPRPSSPLNEHPSTSRQNEPESATGGGIEALTRRPMCERGTVGHLFPSSPKPPPDLHGSMPN</sequence>